<reference evidence="1" key="1">
    <citation type="submission" date="2019-08" db="EMBL/GenBank/DDBJ databases">
        <title>Genome sequence of Clostridiales bacterium MT110.</title>
        <authorList>
            <person name="Cao J."/>
        </authorList>
    </citation>
    <scope>NUCLEOTIDE SEQUENCE</scope>
    <source>
        <strain evidence="1">MT110</strain>
    </source>
</reference>
<sequence>MDFKQIEAFVSVVDHKSFSKAADVCFLTQPTISARISSLEKELGVRLIDRTGREAFLTDYGKVFYKYAAEMLDTRNRAADSIQGLSKEIEGMIATQIA</sequence>
<evidence type="ECO:0000313" key="1">
    <source>
        <dbReference type="EMBL" id="QOX64000.1"/>
    </source>
</evidence>
<organism evidence="1 2">
    <name type="scientific">Anoxybacterium hadale</name>
    <dbReference type="NCBI Taxonomy" id="3408580"/>
    <lineage>
        <taxon>Bacteria</taxon>
        <taxon>Bacillati</taxon>
        <taxon>Bacillota</taxon>
        <taxon>Clostridia</taxon>
        <taxon>Peptostreptococcales</taxon>
        <taxon>Anaerovoracaceae</taxon>
        <taxon>Anoxybacterium</taxon>
    </lineage>
</organism>
<accession>A0ACD1AC10</accession>
<protein>
    <submittedName>
        <fullName evidence="1">LysR family transcriptional regulator</fullName>
    </submittedName>
</protein>
<gene>
    <name evidence="1" type="ORF">FRZ06_11985</name>
</gene>
<proteinExistence type="predicted"/>
<name>A0ACD1AC10_9FIRM</name>
<dbReference type="EMBL" id="CP042469">
    <property type="protein sequence ID" value="QOX64000.1"/>
    <property type="molecule type" value="Genomic_DNA"/>
</dbReference>
<dbReference type="Proteomes" id="UP000594014">
    <property type="component" value="Chromosome"/>
</dbReference>
<evidence type="ECO:0000313" key="2">
    <source>
        <dbReference type="Proteomes" id="UP000594014"/>
    </source>
</evidence>
<keyword evidence="2" id="KW-1185">Reference proteome</keyword>